<dbReference type="AlphaFoldDB" id="A0A4Y2C088"/>
<keyword evidence="1" id="KW-0732">Signal</keyword>
<feature type="chain" id="PRO_5021302991" evidence="1">
    <location>
        <begin position="20"/>
        <end position="97"/>
    </location>
</feature>
<sequence length="97" mass="11125">MNRRIVGLIAGVFLTLFQAKHKYGPITHEIPSGKTSSQYIGAKTDLYYRCPKVAFSSRRPQTFPLSRVFDSWTRLDVLDIVEFELPPLSIVNFNHLI</sequence>
<organism evidence="2 3">
    <name type="scientific">Araneus ventricosus</name>
    <name type="common">Orbweaver spider</name>
    <name type="synonym">Epeira ventricosa</name>
    <dbReference type="NCBI Taxonomy" id="182803"/>
    <lineage>
        <taxon>Eukaryota</taxon>
        <taxon>Metazoa</taxon>
        <taxon>Ecdysozoa</taxon>
        <taxon>Arthropoda</taxon>
        <taxon>Chelicerata</taxon>
        <taxon>Arachnida</taxon>
        <taxon>Araneae</taxon>
        <taxon>Araneomorphae</taxon>
        <taxon>Entelegynae</taxon>
        <taxon>Araneoidea</taxon>
        <taxon>Araneidae</taxon>
        <taxon>Araneus</taxon>
    </lineage>
</organism>
<accession>A0A4Y2C088</accession>
<dbReference type="EMBL" id="BGPR01000134">
    <property type="protein sequence ID" value="GBL97911.1"/>
    <property type="molecule type" value="Genomic_DNA"/>
</dbReference>
<keyword evidence="3" id="KW-1185">Reference proteome</keyword>
<feature type="signal peptide" evidence="1">
    <location>
        <begin position="1"/>
        <end position="19"/>
    </location>
</feature>
<dbReference type="Proteomes" id="UP000499080">
    <property type="component" value="Unassembled WGS sequence"/>
</dbReference>
<name>A0A4Y2C088_ARAVE</name>
<evidence type="ECO:0000313" key="3">
    <source>
        <dbReference type="Proteomes" id="UP000499080"/>
    </source>
</evidence>
<evidence type="ECO:0000313" key="2">
    <source>
        <dbReference type="EMBL" id="GBL97911.1"/>
    </source>
</evidence>
<gene>
    <name evidence="2" type="ORF">AVEN_127017_1</name>
</gene>
<protein>
    <submittedName>
        <fullName evidence="2">Uncharacterized protein</fullName>
    </submittedName>
</protein>
<evidence type="ECO:0000256" key="1">
    <source>
        <dbReference type="SAM" id="SignalP"/>
    </source>
</evidence>
<comment type="caution">
    <text evidence="2">The sequence shown here is derived from an EMBL/GenBank/DDBJ whole genome shotgun (WGS) entry which is preliminary data.</text>
</comment>
<proteinExistence type="predicted"/>
<reference evidence="2 3" key="1">
    <citation type="journal article" date="2019" name="Sci. Rep.">
        <title>Orb-weaving spider Araneus ventricosus genome elucidates the spidroin gene catalogue.</title>
        <authorList>
            <person name="Kono N."/>
            <person name="Nakamura H."/>
            <person name="Ohtoshi R."/>
            <person name="Moran D.A.P."/>
            <person name="Shinohara A."/>
            <person name="Yoshida Y."/>
            <person name="Fujiwara M."/>
            <person name="Mori M."/>
            <person name="Tomita M."/>
            <person name="Arakawa K."/>
        </authorList>
    </citation>
    <scope>NUCLEOTIDE SEQUENCE [LARGE SCALE GENOMIC DNA]</scope>
</reference>